<dbReference type="EC" id="2.4.-.-" evidence="5"/>
<comment type="caution">
    <text evidence="5">The sequence shown here is derived from an EMBL/GenBank/DDBJ whole genome shotgun (WGS) entry which is preliminary data.</text>
</comment>
<evidence type="ECO:0000313" key="5">
    <source>
        <dbReference type="EMBL" id="MCZ4518089.1"/>
    </source>
</evidence>
<organism evidence="5 6">
    <name type="scientific">Rhodococcus ruber</name>
    <dbReference type="NCBI Taxonomy" id="1830"/>
    <lineage>
        <taxon>Bacteria</taxon>
        <taxon>Bacillati</taxon>
        <taxon>Actinomycetota</taxon>
        <taxon>Actinomycetes</taxon>
        <taxon>Mycobacteriales</taxon>
        <taxon>Nocardiaceae</taxon>
        <taxon>Rhodococcus</taxon>
    </lineage>
</organism>
<protein>
    <submittedName>
        <fullName evidence="5">Glycosyltransferase</fullName>
        <ecNumber evidence="5">2.4.-.-</ecNumber>
    </submittedName>
</protein>
<evidence type="ECO:0000259" key="3">
    <source>
        <dbReference type="Pfam" id="PF00534"/>
    </source>
</evidence>
<gene>
    <name evidence="5" type="ORF">O4220_06120</name>
</gene>
<dbReference type="PANTHER" id="PTHR45947:SF3">
    <property type="entry name" value="SULFOQUINOVOSYL TRANSFERASE SQD2"/>
    <property type="match status" value="1"/>
</dbReference>
<dbReference type="Proteomes" id="UP001081071">
    <property type="component" value="Unassembled WGS sequence"/>
</dbReference>
<keyword evidence="1 5" id="KW-0328">Glycosyltransferase</keyword>
<feature type="domain" description="Glycosyltransferase subfamily 4-like N-terminal" evidence="4">
    <location>
        <begin position="17"/>
        <end position="179"/>
    </location>
</feature>
<sequence length="375" mass="39755">MRILQAVTLFSPDGAYGGPVRVALNQAAALHDAGHTVTIAAGSRGYDPLPTSQEDVPLALSSARNMMPSLGFAALVAPGTLAWFRRNRHEFDVVHLHLARDMVMLPLALAVRASGLPYVVQSHGMLAPRSNALAPALDALMVRRLLRRAHTVFCLTPQERVEIAEVSGSDDRITMLDNGVPLYPPALKTDGPPEVLYLARLHARKRPLDFVDVAKQILDAGIDATFTLVGPDEGEGDRVRAAMEGYPAISWEGALPGGAGPERMRRARIYVLPSVNEPYPMSVLEAMSVGIPVVLTRDCGLAELVSSTGSGVVTDPGPQALGHAVKTLLNDPASATAMGERGRETARTRAGMASVANRLIDAYAGARAETAGRSG</sequence>
<evidence type="ECO:0000256" key="1">
    <source>
        <dbReference type="ARBA" id="ARBA00022676"/>
    </source>
</evidence>
<dbReference type="Gene3D" id="3.40.50.2000">
    <property type="entry name" value="Glycogen Phosphorylase B"/>
    <property type="match status" value="2"/>
</dbReference>
<evidence type="ECO:0000259" key="4">
    <source>
        <dbReference type="Pfam" id="PF13579"/>
    </source>
</evidence>
<evidence type="ECO:0000256" key="2">
    <source>
        <dbReference type="ARBA" id="ARBA00022679"/>
    </source>
</evidence>
<proteinExistence type="predicted"/>
<keyword evidence="6" id="KW-1185">Reference proteome</keyword>
<dbReference type="InterPro" id="IPR028098">
    <property type="entry name" value="Glyco_trans_4-like_N"/>
</dbReference>
<dbReference type="Pfam" id="PF00534">
    <property type="entry name" value="Glycos_transf_1"/>
    <property type="match status" value="1"/>
</dbReference>
<keyword evidence="2 5" id="KW-0808">Transferase</keyword>
<evidence type="ECO:0000313" key="6">
    <source>
        <dbReference type="Proteomes" id="UP001081071"/>
    </source>
</evidence>
<dbReference type="SUPFAM" id="SSF53756">
    <property type="entry name" value="UDP-Glycosyltransferase/glycogen phosphorylase"/>
    <property type="match status" value="1"/>
</dbReference>
<dbReference type="Pfam" id="PF13579">
    <property type="entry name" value="Glyco_trans_4_4"/>
    <property type="match status" value="1"/>
</dbReference>
<dbReference type="PANTHER" id="PTHR45947">
    <property type="entry name" value="SULFOQUINOVOSYL TRANSFERASE SQD2"/>
    <property type="match status" value="1"/>
</dbReference>
<name>A0ABT4MBJ5_9NOCA</name>
<dbReference type="InterPro" id="IPR001296">
    <property type="entry name" value="Glyco_trans_1"/>
</dbReference>
<reference evidence="5" key="1">
    <citation type="submission" date="2022-12" db="EMBL/GenBank/DDBJ databases">
        <authorList>
            <person name="Krivoruchko A.V."/>
            <person name="Elkin A."/>
        </authorList>
    </citation>
    <scope>NUCLEOTIDE SEQUENCE</scope>
    <source>
        <strain evidence="5">IEGM 1391</strain>
    </source>
</reference>
<dbReference type="GO" id="GO:0016757">
    <property type="term" value="F:glycosyltransferase activity"/>
    <property type="evidence" value="ECO:0007669"/>
    <property type="project" value="UniProtKB-KW"/>
</dbReference>
<dbReference type="InterPro" id="IPR050194">
    <property type="entry name" value="Glycosyltransferase_grp1"/>
</dbReference>
<dbReference type="EMBL" id="JAPWIJ010000002">
    <property type="protein sequence ID" value="MCZ4518089.1"/>
    <property type="molecule type" value="Genomic_DNA"/>
</dbReference>
<feature type="domain" description="Glycosyl transferase family 1" evidence="3">
    <location>
        <begin position="188"/>
        <end position="344"/>
    </location>
</feature>
<dbReference type="RefSeq" id="WP_269602782.1">
    <property type="nucleotide sequence ID" value="NZ_JAPWIJ010000002.1"/>
</dbReference>
<accession>A0ABT4MBJ5</accession>